<accession>A0A059XYL8</accession>
<dbReference type="EMBL" id="CP007243">
    <property type="protein sequence ID" value="AIA30287.1"/>
    <property type="molecule type" value="Genomic_DNA"/>
</dbReference>
<dbReference type="AlphaFoldDB" id="A0A059XYL8"/>
<evidence type="ECO:0000313" key="3">
    <source>
        <dbReference type="Proteomes" id="UP000027059"/>
    </source>
</evidence>
<evidence type="ECO:0000259" key="1">
    <source>
        <dbReference type="Pfam" id="PF26485"/>
    </source>
</evidence>
<dbReference type="Pfam" id="PF26485">
    <property type="entry name" value="DUF8156"/>
    <property type="match status" value="1"/>
</dbReference>
<name>A0A059XYL8_9BACT</name>
<organism evidence="2 3">
    <name type="scientific">Leptospirillum ferriphilum YSK</name>
    <dbReference type="NCBI Taxonomy" id="1441628"/>
    <lineage>
        <taxon>Bacteria</taxon>
        <taxon>Pseudomonadati</taxon>
        <taxon>Nitrospirota</taxon>
        <taxon>Nitrospiria</taxon>
        <taxon>Nitrospirales</taxon>
        <taxon>Nitrospiraceae</taxon>
        <taxon>Leptospirillum</taxon>
    </lineage>
</organism>
<feature type="domain" description="DUF8156" evidence="1">
    <location>
        <begin position="1"/>
        <end position="86"/>
    </location>
</feature>
<dbReference type="KEGG" id="lfp:Y981_04390"/>
<gene>
    <name evidence="2" type="ORF">Y981_04390</name>
</gene>
<dbReference type="RefSeq" id="WP_014960732.1">
    <property type="nucleotide sequence ID" value="NZ_CP007243.1"/>
</dbReference>
<reference evidence="2 3" key="2">
    <citation type="journal article" date="2015" name="Biomed. Res. Int.">
        <title>Effects of Arsenite Resistance on the Growth and Functional Gene Expression of Leptospirillum ferriphilum and Acidithiobacillus thiooxidans in Pure Culture and Coculture.</title>
        <authorList>
            <person name="Jiang H."/>
            <person name="Liang Y."/>
            <person name="Yin H."/>
            <person name="Xiao Y."/>
            <person name="Guo X."/>
            <person name="Xu Y."/>
            <person name="Hu Q."/>
            <person name="Liu H."/>
            <person name="Liu X."/>
        </authorList>
    </citation>
    <scope>NUCLEOTIDE SEQUENCE [LARGE SCALE GENOMIC DNA]</scope>
    <source>
        <strain evidence="2 3">YSK</strain>
    </source>
</reference>
<evidence type="ECO:0000313" key="2">
    <source>
        <dbReference type="EMBL" id="AIA30287.1"/>
    </source>
</evidence>
<dbReference type="Proteomes" id="UP000027059">
    <property type="component" value="Chromosome"/>
</dbReference>
<proteinExistence type="predicted"/>
<dbReference type="OrthoDB" id="9804972at2"/>
<reference evidence="3" key="1">
    <citation type="submission" date="2014-02" db="EMBL/GenBank/DDBJ databases">
        <title>Complete genome sequence and comparative genomic analysis of the nitrogen-fixing bacterium Leptospirillum ferriphilum YSK.</title>
        <authorList>
            <person name="Guo X."/>
            <person name="Yin H."/>
            <person name="Liang Y."/>
            <person name="Hu Q."/>
            <person name="Ma L."/>
            <person name="Xiao Y."/>
            <person name="Zhang X."/>
            <person name="Qiu G."/>
            <person name="Liu X."/>
        </authorList>
    </citation>
    <scope>NUCLEOTIDE SEQUENCE [LARGE SCALE GENOMIC DNA]</scope>
    <source>
        <strain evidence="3">YSK</strain>
    </source>
</reference>
<protein>
    <recommendedName>
        <fullName evidence="1">DUF8156 domain-containing protein</fullName>
    </recommendedName>
</protein>
<dbReference type="InterPro" id="IPR058469">
    <property type="entry name" value="DUF8156"/>
</dbReference>
<sequence length="87" mass="10289">MGRTLETFTQKIDRIRSEWSLFRRALRREDQILLDTLFDHARLHAQAGSYASPPDPFSAILLSILIEERKARLAQEERIRALEQRLR</sequence>
<keyword evidence="3" id="KW-1185">Reference proteome</keyword>
<dbReference type="HOGENOM" id="CLU_161781_0_0_0"/>